<dbReference type="Pfam" id="PF13639">
    <property type="entry name" value="zf-RING_2"/>
    <property type="match status" value="1"/>
</dbReference>
<dbReference type="OrthoDB" id="8062037at2759"/>
<dbReference type="Gene3D" id="3.30.40.10">
    <property type="entry name" value="Zinc/RING finger domain, C3HC4 (zinc finger)"/>
    <property type="match status" value="1"/>
</dbReference>
<keyword evidence="7" id="KW-1185">Reference proteome</keyword>
<sequence length="202" mass="23198">MTTRTQNPLPQRSRKNDLVFTKVEISSLDTEDRNCPICWEPFREGESAIRTSCKHVFGSECLQTWLCDENTCPQCRRPIFDESDEAEFDDMIDRVLDSPTEAWPNDRARMIFLLENKRDQEGIDRILIFIDERTTADEVPNGIVRFLLALAGSDPTILTDGTCLEVLKKLEAEGAETFEGWCTKEEFDATMKLIREKLLGLN</sequence>
<dbReference type="GO" id="GO:0061630">
    <property type="term" value="F:ubiquitin protein ligase activity"/>
    <property type="evidence" value="ECO:0007669"/>
    <property type="project" value="TreeGrafter"/>
</dbReference>
<evidence type="ECO:0000313" key="6">
    <source>
        <dbReference type="EMBL" id="CAF9924599.1"/>
    </source>
</evidence>
<feature type="domain" description="RING-type" evidence="5">
    <location>
        <begin position="35"/>
        <end position="76"/>
    </location>
</feature>
<dbReference type="EMBL" id="CAJPDS010000036">
    <property type="protein sequence ID" value="CAF9924599.1"/>
    <property type="molecule type" value="Genomic_DNA"/>
</dbReference>
<dbReference type="InterPro" id="IPR050731">
    <property type="entry name" value="HRD1_E3_ubiq-ligases"/>
</dbReference>
<evidence type="ECO:0000313" key="7">
    <source>
        <dbReference type="Proteomes" id="UP000664521"/>
    </source>
</evidence>
<dbReference type="GO" id="GO:0043161">
    <property type="term" value="P:proteasome-mediated ubiquitin-dependent protein catabolic process"/>
    <property type="evidence" value="ECO:0007669"/>
    <property type="project" value="TreeGrafter"/>
</dbReference>
<accession>A0A8H3FJI9</accession>
<proteinExistence type="predicted"/>
<evidence type="ECO:0000259" key="5">
    <source>
        <dbReference type="PROSITE" id="PS50089"/>
    </source>
</evidence>
<evidence type="ECO:0000256" key="3">
    <source>
        <dbReference type="ARBA" id="ARBA00022833"/>
    </source>
</evidence>
<dbReference type="InterPro" id="IPR001841">
    <property type="entry name" value="Znf_RING"/>
</dbReference>
<dbReference type="PROSITE" id="PS50089">
    <property type="entry name" value="ZF_RING_2"/>
    <property type="match status" value="1"/>
</dbReference>
<evidence type="ECO:0000256" key="1">
    <source>
        <dbReference type="ARBA" id="ARBA00022723"/>
    </source>
</evidence>
<keyword evidence="3" id="KW-0862">Zinc</keyword>
<dbReference type="PANTHER" id="PTHR22763">
    <property type="entry name" value="RING ZINC FINGER PROTEIN"/>
    <property type="match status" value="1"/>
</dbReference>
<dbReference type="UniPathway" id="UPA00143"/>
<dbReference type="Proteomes" id="UP000664521">
    <property type="component" value="Unassembled WGS sequence"/>
</dbReference>
<dbReference type="InterPro" id="IPR013083">
    <property type="entry name" value="Znf_RING/FYVE/PHD"/>
</dbReference>
<dbReference type="SUPFAM" id="SSF57850">
    <property type="entry name" value="RING/U-box"/>
    <property type="match status" value="1"/>
</dbReference>
<name>A0A8H3FJI9_9LECA</name>
<reference evidence="6" key="1">
    <citation type="submission" date="2021-03" db="EMBL/GenBank/DDBJ databases">
        <authorList>
            <person name="Tagirdzhanova G."/>
        </authorList>
    </citation>
    <scope>NUCLEOTIDE SEQUENCE</scope>
</reference>
<organism evidence="6 7">
    <name type="scientific">Heterodermia speciosa</name>
    <dbReference type="NCBI Taxonomy" id="116794"/>
    <lineage>
        <taxon>Eukaryota</taxon>
        <taxon>Fungi</taxon>
        <taxon>Dikarya</taxon>
        <taxon>Ascomycota</taxon>
        <taxon>Pezizomycotina</taxon>
        <taxon>Lecanoromycetes</taxon>
        <taxon>OSLEUM clade</taxon>
        <taxon>Lecanoromycetidae</taxon>
        <taxon>Caliciales</taxon>
        <taxon>Physciaceae</taxon>
        <taxon>Heterodermia</taxon>
    </lineage>
</organism>
<comment type="caution">
    <text evidence="6">The sequence shown here is derived from an EMBL/GenBank/DDBJ whole genome shotgun (WGS) entry which is preliminary data.</text>
</comment>
<dbReference type="GO" id="GO:0008270">
    <property type="term" value="F:zinc ion binding"/>
    <property type="evidence" value="ECO:0007669"/>
    <property type="project" value="UniProtKB-KW"/>
</dbReference>
<keyword evidence="1" id="KW-0479">Metal-binding</keyword>
<dbReference type="GO" id="GO:0012505">
    <property type="term" value="C:endomembrane system"/>
    <property type="evidence" value="ECO:0007669"/>
    <property type="project" value="TreeGrafter"/>
</dbReference>
<keyword evidence="2 4" id="KW-0863">Zinc-finger</keyword>
<protein>
    <recommendedName>
        <fullName evidence="5">RING-type domain-containing protein</fullName>
    </recommendedName>
</protein>
<dbReference type="AlphaFoldDB" id="A0A8H3FJI9"/>
<evidence type="ECO:0000256" key="2">
    <source>
        <dbReference type="ARBA" id="ARBA00022771"/>
    </source>
</evidence>
<dbReference type="GO" id="GO:0016567">
    <property type="term" value="P:protein ubiquitination"/>
    <property type="evidence" value="ECO:0007669"/>
    <property type="project" value="UniProtKB-UniPathway"/>
</dbReference>
<gene>
    <name evidence="6" type="ORF">HETSPECPRED_005613</name>
</gene>
<evidence type="ECO:0000256" key="4">
    <source>
        <dbReference type="PROSITE-ProRule" id="PRU00175"/>
    </source>
</evidence>